<feature type="transmembrane region" description="Helical" evidence="5">
    <location>
        <begin position="227"/>
        <end position="251"/>
    </location>
</feature>
<feature type="transmembrane region" description="Helical" evidence="5">
    <location>
        <begin position="133"/>
        <end position="156"/>
    </location>
</feature>
<feature type="transmembrane region" description="Helical" evidence="5">
    <location>
        <begin position="168"/>
        <end position="193"/>
    </location>
</feature>
<evidence type="ECO:0000313" key="7">
    <source>
        <dbReference type="EMBL" id="CAF4029930.1"/>
    </source>
</evidence>
<dbReference type="PROSITE" id="PS50262">
    <property type="entry name" value="G_PROTEIN_RECEP_F1_2"/>
    <property type="match status" value="1"/>
</dbReference>
<dbReference type="EMBL" id="CAJOAZ010003827">
    <property type="protein sequence ID" value="CAF4029930.1"/>
    <property type="molecule type" value="Genomic_DNA"/>
</dbReference>
<keyword evidence="3 5" id="KW-1133">Transmembrane helix</keyword>
<dbReference type="Pfam" id="PF00001">
    <property type="entry name" value="7tm_1"/>
    <property type="match status" value="1"/>
</dbReference>
<evidence type="ECO:0000256" key="2">
    <source>
        <dbReference type="ARBA" id="ARBA00022692"/>
    </source>
</evidence>
<gene>
    <name evidence="7" type="ORF">OXD698_LOCUS31240</name>
</gene>
<dbReference type="Gene3D" id="1.20.1070.10">
    <property type="entry name" value="Rhodopsin 7-helix transmembrane proteins"/>
    <property type="match status" value="1"/>
</dbReference>
<keyword evidence="4 5" id="KW-0472">Membrane</keyword>
<sequence length="442" mass="52477">MSVNNTISIIQYNINRYICPILLIFGIIGCLLNILLFSRKQFRTISCCTYFLSASIPMMVLVFIGYVPYSYAAYHPNPQNKNPLFCKLRGYMGQSFQLMYRWIMTIACIDRYMVSSTNLYLRKFSNPRIAYSIVIKIIILSIILPLHNLIFLNVGIGWCLYSKASYAFYHSLFTFILIGFLPIMIMIICTFLIHDNLRLKRIRRRDYYHYQDDHLTSRLLSTRDNQVLLMLFIQVIFYIISTIPWMIVLLYAPYAYNIKNKSIDRLMIEIFIGYLTELNVYLYPTLSFYIYTLTSKTFRRELFTIIYTLLTRRNHSQNEFTSSMMNIRIERGNRLLQLDNIHNFPSTEIDEGKEHIAQYTHLCRFSELCRNKKIEPHLIYFPHKVPECPQLEESLHRAEFLHSNLPKYLVPCIYQQDCRMKNKVGHRIKYSHGEDIPLSLLI</sequence>
<dbReference type="SUPFAM" id="SSF81321">
    <property type="entry name" value="Family A G protein-coupled receptor-like"/>
    <property type="match status" value="1"/>
</dbReference>
<dbReference type="GO" id="GO:0016020">
    <property type="term" value="C:membrane"/>
    <property type="evidence" value="ECO:0007669"/>
    <property type="project" value="UniProtKB-SubCell"/>
</dbReference>
<feature type="transmembrane region" description="Helical" evidence="5">
    <location>
        <begin position="271"/>
        <end position="291"/>
    </location>
</feature>
<comment type="caution">
    <text evidence="7">The sequence shown here is derived from an EMBL/GenBank/DDBJ whole genome shotgun (WGS) entry which is preliminary data.</text>
</comment>
<dbReference type="GO" id="GO:0004930">
    <property type="term" value="F:G protein-coupled receptor activity"/>
    <property type="evidence" value="ECO:0007669"/>
    <property type="project" value="InterPro"/>
</dbReference>
<evidence type="ECO:0000256" key="5">
    <source>
        <dbReference type="SAM" id="Phobius"/>
    </source>
</evidence>
<evidence type="ECO:0000259" key="6">
    <source>
        <dbReference type="PROSITE" id="PS50262"/>
    </source>
</evidence>
<dbReference type="PANTHER" id="PTHR46641:SF18">
    <property type="entry name" value="G-PROTEIN COUPLED RECEPTORS FAMILY 1 PROFILE DOMAIN-CONTAINING PROTEIN"/>
    <property type="match status" value="1"/>
</dbReference>
<name>A0A819QDQ6_9BILA</name>
<feature type="transmembrane region" description="Helical" evidence="5">
    <location>
        <begin position="99"/>
        <end position="121"/>
    </location>
</feature>
<dbReference type="InterPro" id="IPR017452">
    <property type="entry name" value="GPCR_Rhodpsn_7TM"/>
</dbReference>
<dbReference type="Proteomes" id="UP000663844">
    <property type="component" value="Unassembled WGS sequence"/>
</dbReference>
<keyword evidence="2 5" id="KW-0812">Transmembrane</keyword>
<dbReference type="AlphaFoldDB" id="A0A819QDQ6"/>
<evidence type="ECO:0000256" key="1">
    <source>
        <dbReference type="ARBA" id="ARBA00004370"/>
    </source>
</evidence>
<feature type="non-terminal residue" evidence="7">
    <location>
        <position position="442"/>
    </location>
</feature>
<reference evidence="7" key="1">
    <citation type="submission" date="2021-02" db="EMBL/GenBank/DDBJ databases">
        <authorList>
            <person name="Nowell W R."/>
        </authorList>
    </citation>
    <scope>NUCLEOTIDE SEQUENCE</scope>
</reference>
<evidence type="ECO:0000313" key="8">
    <source>
        <dbReference type="Proteomes" id="UP000663844"/>
    </source>
</evidence>
<evidence type="ECO:0000256" key="4">
    <source>
        <dbReference type="ARBA" id="ARBA00023136"/>
    </source>
</evidence>
<protein>
    <recommendedName>
        <fullName evidence="6">G-protein coupled receptors family 1 profile domain-containing protein</fullName>
    </recommendedName>
</protein>
<comment type="subcellular location">
    <subcellularLocation>
        <location evidence="1">Membrane</location>
    </subcellularLocation>
</comment>
<feature type="transmembrane region" description="Helical" evidence="5">
    <location>
        <begin position="14"/>
        <end position="37"/>
    </location>
</feature>
<dbReference type="InterPro" id="IPR052954">
    <property type="entry name" value="GPCR-Ligand_Int"/>
</dbReference>
<evidence type="ECO:0000256" key="3">
    <source>
        <dbReference type="ARBA" id="ARBA00022989"/>
    </source>
</evidence>
<organism evidence="7 8">
    <name type="scientific">Adineta steineri</name>
    <dbReference type="NCBI Taxonomy" id="433720"/>
    <lineage>
        <taxon>Eukaryota</taxon>
        <taxon>Metazoa</taxon>
        <taxon>Spiralia</taxon>
        <taxon>Gnathifera</taxon>
        <taxon>Rotifera</taxon>
        <taxon>Eurotatoria</taxon>
        <taxon>Bdelloidea</taxon>
        <taxon>Adinetida</taxon>
        <taxon>Adinetidae</taxon>
        <taxon>Adineta</taxon>
    </lineage>
</organism>
<feature type="domain" description="G-protein coupled receptors family 1 profile" evidence="6">
    <location>
        <begin position="29"/>
        <end position="291"/>
    </location>
</feature>
<dbReference type="InterPro" id="IPR000276">
    <property type="entry name" value="GPCR_Rhodpsn"/>
</dbReference>
<accession>A0A819QDQ6</accession>
<feature type="transmembrane region" description="Helical" evidence="5">
    <location>
        <begin position="49"/>
        <end position="69"/>
    </location>
</feature>
<proteinExistence type="predicted"/>
<dbReference type="PANTHER" id="PTHR46641">
    <property type="entry name" value="FMRFAMIDE RECEPTOR-RELATED"/>
    <property type="match status" value="1"/>
</dbReference>
<feature type="non-terminal residue" evidence="7">
    <location>
        <position position="1"/>
    </location>
</feature>